<proteinExistence type="predicted"/>
<evidence type="ECO:0000313" key="4">
    <source>
        <dbReference type="Proteomes" id="UP000053766"/>
    </source>
</evidence>
<keyword evidence="2" id="KW-1133">Transmembrane helix</keyword>
<evidence type="ECO:0000256" key="2">
    <source>
        <dbReference type="SAM" id="Phobius"/>
    </source>
</evidence>
<keyword evidence="2" id="KW-0472">Membrane</keyword>
<accession>A0A0D8XHN1</accession>
<evidence type="ECO:0000313" key="3">
    <source>
        <dbReference type="EMBL" id="KJH41841.1"/>
    </source>
</evidence>
<protein>
    <submittedName>
        <fullName evidence="3">Uncharacterized protein</fullName>
    </submittedName>
</protein>
<evidence type="ECO:0000256" key="1">
    <source>
        <dbReference type="SAM" id="MobiDB-lite"/>
    </source>
</evidence>
<feature type="transmembrane region" description="Helical" evidence="2">
    <location>
        <begin position="68"/>
        <end position="91"/>
    </location>
</feature>
<feature type="region of interest" description="Disordered" evidence="1">
    <location>
        <begin position="95"/>
        <end position="127"/>
    </location>
</feature>
<feature type="compositionally biased region" description="Basic and acidic residues" evidence="1">
    <location>
        <begin position="97"/>
        <end position="108"/>
    </location>
</feature>
<organism evidence="3 4">
    <name type="scientific">Dictyocaulus viviparus</name>
    <name type="common">Bovine lungworm</name>
    <dbReference type="NCBI Taxonomy" id="29172"/>
    <lineage>
        <taxon>Eukaryota</taxon>
        <taxon>Metazoa</taxon>
        <taxon>Ecdysozoa</taxon>
        <taxon>Nematoda</taxon>
        <taxon>Chromadorea</taxon>
        <taxon>Rhabditida</taxon>
        <taxon>Rhabditina</taxon>
        <taxon>Rhabditomorpha</taxon>
        <taxon>Strongyloidea</taxon>
        <taxon>Metastrongylidae</taxon>
        <taxon>Dictyocaulus</taxon>
    </lineage>
</organism>
<dbReference type="OrthoDB" id="5865324at2759"/>
<reference evidence="4" key="2">
    <citation type="journal article" date="2016" name="Sci. Rep.">
        <title>Dictyocaulus viviparus genome, variome and transcriptome elucidate lungworm biology and support future intervention.</title>
        <authorList>
            <person name="McNulty S.N."/>
            <person name="Strube C."/>
            <person name="Rosa B.A."/>
            <person name="Martin J.C."/>
            <person name="Tyagi R."/>
            <person name="Choi Y.J."/>
            <person name="Wang Q."/>
            <person name="Hallsworth Pepin K."/>
            <person name="Zhang X."/>
            <person name="Ozersky P."/>
            <person name="Wilson R.K."/>
            <person name="Sternberg P.W."/>
            <person name="Gasser R.B."/>
            <person name="Mitreva M."/>
        </authorList>
    </citation>
    <scope>NUCLEOTIDE SEQUENCE [LARGE SCALE GENOMIC DNA]</scope>
    <source>
        <strain evidence="4">HannoverDv2000</strain>
    </source>
</reference>
<keyword evidence="4" id="KW-1185">Reference proteome</keyword>
<sequence length="127" mass="14208">MSSLCFSNISCVCYHNPTDYPFYICKTHSEQKRLKSADATWTPPNLAADDGSRPDLTSSGDPFVLSSVAAYITIGVLIVAILFTVMVLVVVNRQRQTRREDSPRHQENAQEALLMQPTDDDRYLPSV</sequence>
<name>A0A0D8XHN1_DICVI</name>
<gene>
    <name evidence="3" type="ORF">DICVIV_12174</name>
</gene>
<dbReference type="AlphaFoldDB" id="A0A0D8XHN1"/>
<dbReference type="EMBL" id="KN716749">
    <property type="protein sequence ID" value="KJH41841.1"/>
    <property type="molecule type" value="Genomic_DNA"/>
</dbReference>
<dbReference type="Proteomes" id="UP000053766">
    <property type="component" value="Unassembled WGS sequence"/>
</dbReference>
<keyword evidence="2" id="KW-0812">Transmembrane</keyword>
<reference evidence="3 4" key="1">
    <citation type="submission" date="2013-11" db="EMBL/GenBank/DDBJ databases">
        <title>Draft genome of the bovine lungworm Dictyocaulus viviparus.</title>
        <authorList>
            <person name="Mitreva M."/>
        </authorList>
    </citation>
    <scope>NUCLEOTIDE SEQUENCE [LARGE SCALE GENOMIC DNA]</scope>
    <source>
        <strain evidence="3 4">HannoverDv2000</strain>
    </source>
</reference>